<dbReference type="InterPro" id="IPR011006">
    <property type="entry name" value="CheY-like_superfamily"/>
</dbReference>
<dbReference type="SMART" id="SM00091">
    <property type="entry name" value="PAS"/>
    <property type="match status" value="3"/>
</dbReference>
<evidence type="ECO:0000259" key="8">
    <source>
        <dbReference type="PROSITE" id="PS50110"/>
    </source>
</evidence>
<feature type="domain" description="Response regulatory" evidence="8">
    <location>
        <begin position="6"/>
        <end position="123"/>
    </location>
</feature>
<evidence type="ECO:0000256" key="4">
    <source>
        <dbReference type="ARBA" id="ARBA00022679"/>
    </source>
</evidence>
<dbReference type="GO" id="GO:0000155">
    <property type="term" value="F:phosphorelay sensor kinase activity"/>
    <property type="evidence" value="ECO:0007669"/>
    <property type="project" value="InterPro"/>
</dbReference>
<feature type="domain" description="PAS" evidence="9">
    <location>
        <begin position="134"/>
        <end position="179"/>
    </location>
</feature>
<comment type="caution">
    <text evidence="6">Lacks conserved residue(s) required for the propagation of feature annotation.</text>
</comment>
<dbReference type="PROSITE" id="PS50113">
    <property type="entry name" value="PAC"/>
    <property type="match status" value="1"/>
</dbReference>
<dbReference type="EMBL" id="SOZE01000003">
    <property type="protein sequence ID" value="TFF39749.1"/>
    <property type="molecule type" value="Genomic_DNA"/>
</dbReference>
<evidence type="ECO:0000313" key="11">
    <source>
        <dbReference type="EMBL" id="TFF39749.1"/>
    </source>
</evidence>
<gene>
    <name evidence="11" type="ORF">E2R66_05120</name>
</gene>
<comment type="caution">
    <text evidence="11">The sequence shown here is derived from an EMBL/GenBank/DDBJ whole genome shotgun (WGS) entry which is preliminary data.</text>
</comment>
<reference evidence="11 12" key="1">
    <citation type="journal article" date="2017" name="Int. J. Syst. Evol. Microbiol.">
        <title>Mucilaginibacterpsychrotolerans sp. nov., isolated from peatlands.</title>
        <authorList>
            <person name="Deng Y."/>
            <person name="Shen L."/>
            <person name="Xu B."/>
            <person name="Liu Y."/>
            <person name="Gu Z."/>
            <person name="Liu H."/>
            <person name="Zhou Y."/>
        </authorList>
    </citation>
    <scope>NUCLEOTIDE SEQUENCE [LARGE SCALE GENOMIC DNA]</scope>
    <source>
        <strain evidence="11 12">NH7-4</strain>
    </source>
</reference>
<dbReference type="InterPro" id="IPR001610">
    <property type="entry name" value="PAC"/>
</dbReference>
<dbReference type="PRINTS" id="PR00344">
    <property type="entry name" value="BCTRLSENSOR"/>
</dbReference>
<dbReference type="InterPro" id="IPR036890">
    <property type="entry name" value="HATPase_C_sf"/>
</dbReference>
<evidence type="ECO:0000259" key="7">
    <source>
        <dbReference type="PROSITE" id="PS50109"/>
    </source>
</evidence>
<keyword evidence="3" id="KW-0597">Phosphoprotein</keyword>
<dbReference type="SMART" id="SM00388">
    <property type="entry name" value="HisKA"/>
    <property type="match status" value="1"/>
</dbReference>
<name>A0A4Y8SL23_9SPHI</name>
<dbReference type="SMART" id="SM00387">
    <property type="entry name" value="HATPase_c"/>
    <property type="match status" value="1"/>
</dbReference>
<keyword evidence="5" id="KW-0418">Kinase</keyword>
<evidence type="ECO:0000256" key="3">
    <source>
        <dbReference type="ARBA" id="ARBA00022553"/>
    </source>
</evidence>
<feature type="domain" description="Histidine kinase" evidence="7">
    <location>
        <begin position="530"/>
        <end position="743"/>
    </location>
</feature>
<evidence type="ECO:0000256" key="1">
    <source>
        <dbReference type="ARBA" id="ARBA00000085"/>
    </source>
</evidence>
<protein>
    <recommendedName>
        <fullName evidence="2">histidine kinase</fullName>
        <ecNumber evidence="2">2.7.13.3</ecNumber>
    </recommendedName>
</protein>
<dbReference type="Pfam" id="PF13188">
    <property type="entry name" value="PAS_8"/>
    <property type="match status" value="1"/>
</dbReference>
<dbReference type="EC" id="2.7.13.3" evidence="2"/>
<keyword evidence="4" id="KW-0808">Transferase</keyword>
<dbReference type="InterPro" id="IPR003661">
    <property type="entry name" value="HisK_dim/P_dom"/>
</dbReference>
<evidence type="ECO:0000256" key="2">
    <source>
        <dbReference type="ARBA" id="ARBA00012438"/>
    </source>
</evidence>
<dbReference type="OrthoDB" id="1522284at2"/>
<organism evidence="11 12">
    <name type="scientific">Mucilaginibacter psychrotolerans</name>
    <dbReference type="NCBI Taxonomy" id="1524096"/>
    <lineage>
        <taxon>Bacteria</taxon>
        <taxon>Pseudomonadati</taxon>
        <taxon>Bacteroidota</taxon>
        <taxon>Sphingobacteriia</taxon>
        <taxon>Sphingobacteriales</taxon>
        <taxon>Sphingobacteriaceae</taxon>
        <taxon>Mucilaginibacter</taxon>
    </lineage>
</organism>
<dbReference type="CDD" id="cd00082">
    <property type="entry name" value="HisKA"/>
    <property type="match status" value="1"/>
</dbReference>
<dbReference type="Pfam" id="PF08448">
    <property type="entry name" value="PAS_4"/>
    <property type="match status" value="1"/>
</dbReference>
<dbReference type="NCBIfam" id="TIGR00229">
    <property type="entry name" value="sensory_box"/>
    <property type="match status" value="2"/>
</dbReference>
<dbReference type="InterPro" id="IPR013656">
    <property type="entry name" value="PAS_4"/>
</dbReference>
<evidence type="ECO:0000256" key="6">
    <source>
        <dbReference type="PROSITE-ProRule" id="PRU00169"/>
    </source>
</evidence>
<dbReference type="Pfam" id="PF02518">
    <property type="entry name" value="HATPase_c"/>
    <property type="match status" value="1"/>
</dbReference>
<dbReference type="InterPro" id="IPR036097">
    <property type="entry name" value="HisK_dim/P_sf"/>
</dbReference>
<dbReference type="Pfam" id="PF00989">
    <property type="entry name" value="PAS"/>
    <property type="match status" value="1"/>
</dbReference>
<dbReference type="PROSITE" id="PS50110">
    <property type="entry name" value="RESPONSE_REGULATORY"/>
    <property type="match status" value="1"/>
</dbReference>
<dbReference type="Gene3D" id="3.40.50.2300">
    <property type="match status" value="1"/>
</dbReference>
<dbReference type="InterPro" id="IPR013767">
    <property type="entry name" value="PAS_fold"/>
</dbReference>
<keyword evidence="12" id="KW-1185">Reference proteome</keyword>
<feature type="domain" description="PAC" evidence="10">
    <location>
        <begin position="206"/>
        <end position="258"/>
    </location>
</feature>
<dbReference type="PROSITE" id="PS50109">
    <property type="entry name" value="HIS_KIN"/>
    <property type="match status" value="1"/>
</dbReference>
<dbReference type="InterPro" id="IPR003594">
    <property type="entry name" value="HATPase_dom"/>
</dbReference>
<dbReference type="SUPFAM" id="SSF55785">
    <property type="entry name" value="PYP-like sensor domain (PAS domain)"/>
    <property type="match status" value="3"/>
</dbReference>
<sequence length="747" mass="83024">MIETIKILYLEHNAGTVLTVSATLKAAGIDAKLKVVDNGPAFLEELSGFAPNLIIASDAFPALSAADALSALKQYSPAVPFMVLANEGTDAQQIVRLIKQGACDYILKKDIHTLPAAVLVATHDAAIPPKAQLTEQNYRQIVETAQEGIWIVDQDLITVFVNQKTCDILGYPAEEMIGRDKSDFRYNHNSSDTLARAEKRRQGIAETHESTFINKSGAHVQCIVATNGLFDADGKYTGSLAMLTDITGRKEHENALKHSEANLSAVIENTSDLVYSLDRNLKVITYNQLFKNTIKHVYGFDIFTGVSTLEMISGYDAEVGRKWENIYQRALDGETQQFVNEYTFGPEKVYLSYSINPIRESGQVIGLSCFSRDITKQKLDEAAIRKSEASLRTIFNNTDAACMLIDGQGNIVSFNNLAQQLSEVTTGCKIAEGSAVLDCIPTQNHAFVLEILENTRNGGVMHYQESRLIKGQAKWFDITWAGIKDQQYEDFGYIYTVKDVTDKKRLEIEREKITADLLQRNKALEQFTYIISHNLRAPVANIIGLSSLLSGSSHEDIELAEIVDSISRSADKLDDTILDLNRVLQVSQTPNEHIERIRLSKLVEDIKLSIRHLIEKEQVSIRADFETAEIVSLKSFIHSILYNLILNSIKYRNRVVSPEIVISAKTANGKITINFRDNGRGIDTSKYSEDIFGLYKRFDTSVEGKGIGLFMVKTQVESLGGTIAITSVLNKGTEFIINLPQQQLMAG</sequence>
<dbReference type="Gene3D" id="3.30.565.10">
    <property type="entry name" value="Histidine kinase-like ATPase, C-terminal domain"/>
    <property type="match status" value="1"/>
</dbReference>
<dbReference type="CDD" id="cd00130">
    <property type="entry name" value="PAS"/>
    <property type="match status" value="1"/>
</dbReference>
<dbReference type="PROSITE" id="PS50112">
    <property type="entry name" value="PAS"/>
    <property type="match status" value="1"/>
</dbReference>
<dbReference type="PANTHER" id="PTHR43304:SF1">
    <property type="entry name" value="PAC DOMAIN-CONTAINING PROTEIN"/>
    <property type="match status" value="1"/>
</dbReference>
<dbReference type="InterPro" id="IPR052162">
    <property type="entry name" value="Sensor_kinase/Photoreceptor"/>
</dbReference>
<dbReference type="SMART" id="SM00086">
    <property type="entry name" value="PAC"/>
    <property type="match status" value="2"/>
</dbReference>
<dbReference type="InterPro" id="IPR000014">
    <property type="entry name" value="PAS"/>
</dbReference>
<dbReference type="Pfam" id="PF00512">
    <property type="entry name" value="HisKA"/>
    <property type="match status" value="1"/>
</dbReference>
<dbReference type="InterPro" id="IPR005467">
    <property type="entry name" value="His_kinase_dom"/>
</dbReference>
<dbReference type="InterPro" id="IPR000700">
    <property type="entry name" value="PAS-assoc_C"/>
</dbReference>
<dbReference type="InterPro" id="IPR035965">
    <property type="entry name" value="PAS-like_dom_sf"/>
</dbReference>
<dbReference type="SUPFAM" id="SSF55874">
    <property type="entry name" value="ATPase domain of HSP90 chaperone/DNA topoisomerase II/histidine kinase"/>
    <property type="match status" value="1"/>
</dbReference>
<dbReference type="AlphaFoldDB" id="A0A4Y8SL23"/>
<evidence type="ECO:0000259" key="10">
    <source>
        <dbReference type="PROSITE" id="PS50113"/>
    </source>
</evidence>
<comment type="catalytic activity">
    <reaction evidence="1">
        <text>ATP + protein L-histidine = ADP + protein N-phospho-L-histidine.</text>
        <dbReference type="EC" id="2.7.13.3"/>
    </reaction>
</comment>
<dbReference type="RefSeq" id="WP_133227317.1">
    <property type="nucleotide sequence ID" value="NZ_SOZE01000003.1"/>
</dbReference>
<dbReference type="GO" id="GO:0006355">
    <property type="term" value="P:regulation of DNA-templated transcription"/>
    <property type="evidence" value="ECO:0007669"/>
    <property type="project" value="InterPro"/>
</dbReference>
<evidence type="ECO:0000256" key="5">
    <source>
        <dbReference type="ARBA" id="ARBA00022777"/>
    </source>
</evidence>
<evidence type="ECO:0000259" key="9">
    <source>
        <dbReference type="PROSITE" id="PS50112"/>
    </source>
</evidence>
<dbReference type="SUPFAM" id="SSF52172">
    <property type="entry name" value="CheY-like"/>
    <property type="match status" value="1"/>
</dbReference>
<proteinExistence type="predicted"/>
<dbReference type="InterPro" id="IPR001789">
    <property type="entry name" value="Sig_transdc_resp-reg_receiver"/>
</dbReference>
<dbReference type="PANTHER" id="PTHR43304">
    <property type="entry name" value="PHYTOCHROME-LIKE PROTEIN CPH1"/>
    <property type="match status" value="1"/>
</dbReference>
<dbReference type="Proteomes" id="UP000297540">
    <property type="component" value="Unassembled WGS sequence"/>
</dbReference>
<dbReference type="InterPro" id="IPR004358">
    <property type="entry name" value="Sig_transdc_His_kin-like_C"/>
</dbReference>
<dbReference type="Gene3D" id="1.10.287.130">
    <property type="match status" value="1"/>
</dbReference>
<accession>A0A4Y8SL23</accession>
<evidence type="ECO:0000313" key="12">
    <source>
        <dbReference type="Proteomes" id="UP000297540"/>
    </source>
</evidence>
<dbReference type="SUPFAM" id="SSF47384">
    <property type="entry name" value="Homodimeric domain of signal transducing histidine kinase"/>
    <property type="match status" value="1"/>
</dbReference>
<dbReference type="Gene3D" id="3.30.450.20">
    <property type="entry name" value="PAS domain"/>
    <property type="match status" value="3"/>
</dbReference>